<evidence type="ECO:0000256" key="8">
    <source>
        <dbReference type="ARBA" id="ARBA00022801"/>
    </source>
</evidence>
<protein>
    <recommendedName>
        <fullName evidence="14">GDP-L-galactose phosphorylase 1</fullName>
    </recommendedName>
</protein>
<dbReference type="EMBL" id="CAMGYJ010000006">
    <property type="protein sequence ID" value="CAI0436340.1"/>
    <property type="molecule type" value="Genomic_DNA"/>
</dbReference>
<keyword evidence="13" id="KW-1185">Reference proteome</keyword>
<evidence type="ECO:0008006" key="14">
    <source>
        <dbReference type="Google" id="ProtNLM"/>
    </source>
</evidence>
<sequence length="520" mass="57675">MIGKGKVGCQRGRQVADITAIHGVTRPLIHVRSVRRKLDIIQSNPSAHGGRGALPSEGGSPSDLLFLAGGERMMLRIKRVPTVVSNYQKDEGEDAARRGGGCGRNCLQKCCIPGAKLPLYTFKRAEEIPGDKCVLEHDDNQAPVAFLDSLLLGQWEDRMQRGLFRYDVTACETKVIPGRCGFMAQLNEGRHLKKRPTEFRVDKVLQPFDGNKFNFTKVGQEEVLFQFDASEDGEVHFFPDAPVDADSSPSVVAINVSPIEYGHVLLIPRILECLPQRIDRESFLLALYMAIEAGNPYFRLGYNSLGAFATINHLHFQAYYLAVPFPIEKAPTRKVTTLGDGVKISELFDYPVRGLVFEGGNTLQDLSNAVSDACIFLQDNNIPHNVLIADCGKRIFLLPQCYAEKQALGEVSSELLDTQVNPAVWEISGHMVLKRKKDYEEASEENAWRLLAEVSLSEERFEEVKALIFEACSYTLSEKEDEHLTQGAGDDKPPLEGTGSINKGRNCNMVSGTQECLVLQ</sequence>
<dbReference type="PANTHER" id="PTHR20884">
    <property type="entry name" value="GDP-D-GLUCOSE PHOSPHORYLASE 1"/>
    <property type="match status" value="1"/>
</dbReference>
<reference evidence="12" key="1">
    <citation type="submission" date="2022-08" db="EMBL/GenBank/DDBJ databases">
        <authorList>
            <person name="Gutierrez-Valencia J."/>
        </authorList>
    </citation>
    <scope>NUCLEOTIDE SEQUENCE</scope>
</reference>
<dbReference type="Pfam" id="PF26217">
    <property type="entry name" value="GDPGP1_N"/>
    <property type="match status" value="1"/>
</dbReference>
<evidence type="ECO:0000313" key="13">
    <source>
        <dbReference type="Proteomes" id="UP001154282"/>
    </source>
</evidence>
<evidence type="ECO:0000256" key="7">
    <source>
        <dbReference type="ARBA" id="ARBA00022741"/>
    </source>
</evidence>
<evidence type="ECO:0000256" key="6">
    <source>
        <dbReference type="ARBA" id="ARBA00022695"/>
    </source>
</evidence>
<dbReference type="Pfam" id="PF26216">
    <property type="entry name" value="GDPGP1_C"/>
    <property type="match status" value="1"/>
</dbReference>
<gene>
    <name evidence="12" type="ORF">LITE_LOCUS25046</name>
</gene>
<evidence type="ECO:0000256" key="2">
    <source>
        <dbReference type="ARBA" id="ARBA00006451"/>
    </source>
</evidence>
<dbReference type="InterPro" id="IPR026506">
    <property type="entry name" value="GDPGP"/>
</dbReference>
<keyword evidence="8" id="KW-0378">Hydrolase</keyword>
<feature type="domain" description="GDPGP1-like C-terminal" evidence="10">
    <location>
        <begin position="326"/>
        <end position="473"/>
    </location>
</feature>
<evidence type="ECO:0000256" key="5">
    <source>
        <dbReference type="ARBA" id="ARBA00022679"/>
    </source>
</evidence>
<evidence type="ECO:0000256" key="3">
    <source>
        <dbReference type="ARBA" id="ARBA00022490"/>
    </source>
</evidence>
<feature type="domain" description="GDPGP1-like N-terminal" evidence="11">
    <location>
        <begin position="147"/>
        <end position="319"/>
    </location>
</feature>
<keyword evidence="3" id="KW-0963">Cytoplasm</keyword>
<evidence type="ECO:0000259" key="10">
    <source>
        <dbReference type="Pfam" id="PF26216"/>
    </source>
</evidence>
<feature type="compositionally biased region" description="Basic and acidic residues" evidence="9">
    <location>
        <begin position="482"/>
        <end position="494"/>
    </location>
</feature>
<dbReference type="GO" id="GO:0000166">
    <property type="term" value="F:nucleotide binding"/>
    <property type="evidence" value="ECO:0007669"/>
    <property type="project" value="UniProtKB-KW"/>
</dbReference>
<organism evidence="12 13">
    <name type="scientific">Linum tenue</name>
    <dbReference type="NCBI Taxonomy" id="586396"/>
    <lineage>
        <taxon>Eukaryota</taxon>
        <taxon>Viridiplantae</taxon>
        <taxon>Streptophyta</taxon>
        <taxon>Embryophyta</taxon>
        <taxon>Tracheophyta</taxon>
        <taxon>Spermatophyta</taxon>
        <taxon>Magnoliopsida</taxon>
        <taxon>eudicotyledons</taxon>
        <taxon>Gunneridae</taxon>
        <taxon>Pentapetalae</taxon>
        <taxon>rosids</taxon>
        <taxon>fabids</taxon>
        <taxon>Malpighiales</taxon>
        <taxon>Linaceae</taxon>
        <taxon>Linum</taxon>
    </lineage>
</organism>
<evidence type="ECO:0000259" key="11">
    <source>
        <dbReference type="Pfam" id="PF26217"/>
    </source>
</evidence>
<keyword evidence="7" id="KW-0547">Nucleotide-binding</keyword>
<accession>A0AAV0LPX7</accession>
<keyword evidence="5" id="KW-0808">Transferase</keyword>
<dbReference type="GO" id="GO:0005085">
    <property type="term" value="F:guanyl-nucleotide exchange factor activity"/>
    <property type="evidence" value="ECO:0007669"/>
    <property type="project" value="UniProtKB-KW"/>
</dbReference>
<dbReference type="InterPro" id="IPR058865">
    <property type="entry name" value="GDPGP1_C"/>
</dbReference>
<evidence type="ECO:0000256" key="4">
    <source>
        <dbReference type="ARBA" id="ARBA00022658"/>
    </source>
</evidence>
<evidence type="ECO:0000313" key="12">
    <source>
        <dbReference type="EMBL" id="CAI0436340.1"/>
    </source>
</evidence>
<dbReference type="PANTHER" id="PTHR20884:SF21">
    <property type="entry name" value="GDP-L-GALACTOSE PHOSPHORYLASE 1"/>
    <property type="match status" value="1"/>
</dbReference>
<dbReference type="InterPro" id="IPR058866">
    <property type="entry name" value="GDPGP1_N"/>
</dbReference>
<dbReference type="GO" id="GO:0005737">
    <property type="term" value="C:cytoplasm"/>
    <property type="evidence" value="ECO:0007669"/>
    <property type="project" value="UniProtKB-SubCell"/>
</dbReference>
<evidence type="ECO:0000256" key="9">
    <source>
        <dbReference type="SAM" id="MobiDB-lite"/>
    </source>
</evidence>
<keyword evidence="6" id="KW-0548">Nucleotidyltransferase</keyword>
<comment type="caution">
    <text evidence="12">The sequence shown here is derived from an EMBL/GenBank/DDBJ whole genome shotgun (WGS) entry which is preliminary data.</text>
</comment>
<evidence type="ECO:0000256" key="1">
    <source>
        <dbReference type="ARBA" id="ARBA00004496"/>
    </source>
</evidence>
<dbReference type="GO" id="GO:0006006">
    <property type="term" value="P:glucose metabolic process"/>
    <property type="evidence" value="ECO:0007669"/>
    <property type="project" value="TreeGrafter"/>
</dbReference>
<comment type="subcellular location">
    <subcellularLocation>
        <location evidence="1">Cytoplasm</location>
    </subcellularLocation>
</comment>
<dbReference type="GO" id="GO:0080048">
    <property type="term" value="F:GDP-D-glucose phosphorylase activity"/>
    <property type="evidence" value="ECO:0007669"/>
    <property type="project" value="InterPro"/>
</dbReference>
<dbReference type="Proteomes" id="UP001154282">
    <property type="component" value="Unassembled WGS sequence"/>
</dbReference>
<dbReference type="GO" id="GO:0016787">
    <property type="term" value="F:hydrolase activity"/>
    <property type="evidence" value="ECO:0007669"/>
    <property type="project" value="UniProtKB-KW"/>
</dbReference>
<name>A0AAV0LPX7_9ROSI</name>
<feature type="region of interest" description="Disordered" evidence="9">
    <location>
        <begin position="482"/>
        <end position="504"/>
    </location>
</feature>
<keyword evidence="4" id="KW-0344">Guanine-nucleotide releasing factor</keyword>
<dbReference type="AlphaFoldDB" id="A0AAV0LPX7"/>
<proteinExistence type="inferred from homology"/>
<comment type="similarity">
    <text evidence="2">Belongs to the GDPGP1 family.</text>
</comment>